<feature type="compositionally biased region" description="Polar residues" evidence="1">
    <location>
        <begin position="323"/>
        <end position="334"/>
    </location>
</feature>
<name>A0ABQ3VTS2_9CHLR</name>
<accession>A0ABQ3VTS2</accession>
<organism evidence="3 4">
    <name type="scientific">Dictyobacter formicarum</name>
    <dbReference type="NCBI Taxonomy" id="2778368"/>
    <lineage>
        <taxon>Bacteria</taxon>
        <taxon>Bacillati</taxon>
        <taxon>Chloroflexota</taxon>
        <taxon>Ktedonobacteria</taxon>
        <taxon>Ktedonobacterales</taxon>
        <taxon>Dictyobacteraceae</taxon>
        <taxon>Dictyobacter</taxon>
    </lineage>
</organism>
<evidence type="ECO:0000313" key="4">
    <source>
        <dbReference type="Proteomes" id="UP000635565"/>
    </source>
</evidence>
<dbReference type="Proteomes" id="UP000635565">
    <property type="component" value="Unassembled WGS sequence"/>
</dbReference>
<sequence>MKSQPERLNDLLEEKLQARRGAAMSGELHAHAISREDDEINDLLEIAQYLHSTPTMQVDNEFAQRLEARVRAHAINIQQKCATLPWWQTIFLHPLRRQIAVATMSVCLLLGTGAIAMAAQGATPANPLYFIKSLVQNTQQALIPSPLDKAEQAQQSARDHLNTLKTLANPTQEKAYNHELASLEQQLRLASQIIDTIQDGKDRKRLNGELTALRAQASSTLHNLLPMLSSSEQLATTGELKFLGEKVIYVKEATISISTSSHPQVTITITGNNFQPGAQLLINNQLISSTGTLKNGVYTFNVDWNGKQRPAVVSLLNPDDTLAQTTLITPPTNDASKKNGSSSNPGKEGTGSSSNAHDHGNSTPNNNGEPKSNPTPPTPRH</sequence>
<dbReference type="EMBL" id="BNJJ01000029">
    <property type="protein sequence ID" value="GHO88958.1"/>
    <property type="molecule type" value="Genomic_DNA"/>
</dbReference>
<comment type="caution">
    <text evidence="3">The sequence shown here is derived from an EMBL/GenBank/DDBJ whole genome shotgun (WGS) entry which is preliminary data.</text>
</comment>
<evidence type="ECO:0008006" key="5">
    <source>
        <dbReference type="Google" id="ProtNLM"/>
    </source>
</evidence>
<protein>
    <recommendedName>
        <fullName evidence="5">DUF5667 domain-containing protein</fullName>
    </recommendedName>
</protein>
<feature type="compositionally biased region" description="Polar residues" evidence="1">
    <location>
        <begin position="350"/>
        <end position="372"/>
    </location>
</feature>
<evidence type="ECO:0000256" key="2">
    <source>
        <dbReference type="SAM" id="Phobius"/>
    </source>
</evidence>
<gene>
    <name evidence="3" type="ORF">KSZ_69640</name>
</gene>
<keyword evidence="4" id="KW-1185">Reference proteome</keyword>
<keyword evidence="2" id="KW-1133">Transmembrane helix</keyword>
<feature type="compositionally biased region" description="Low complexity" evidence="1">
    <location>
        <begin position="338"/>
        <end position="347"/>
    </location>
</feature>
<reference evidence="3 4" key="1">
    <citation type="journal article" date="2021" name="Int. J. Syst. Evol. Microbiol.">
        <title>Reticulibacter mediterranei gen. nov., sp. nov., within the new family Reticulibacteraceae fam. nov., and Ktedonospora formicarum gen. nov., sp. nov., Ktedonobacter robiniae sp. nov., Dictyobacter formicarum sp. nov. and Dictyobacter arantiisoli sp. nov., belonging to the class Ktedonobacteria.</title>
        <authorList>
            <person name="Yabe S."/>
            <person name="Zheng Y."/>
            <person name="Wang C.M."/>
            <person name="Sakai Y."/>
            <person name="Abe K."/>
            <person name="Yokota A."/>
            <person name="Donadio S."/>
            <person name="Cavaletti L."/>
            <person name="Monciardini P."/>
        </authorList>
    </citation>
    <scope>NUCLEOTIDE SEQUENCE [LARGE SCALE GENOMIC DNA]</scope>
    <source>
        <strain evidence="3 4">SOSP1-9</strain>
    </source>
</reference>
<proteinExistence type="predicted"/>
<evidence type="ECO:0000256" key="1">
    <source>
        <dbReference type="SAM" id="MobiDB-lite"/>
    </source>
</evidence>
<keyword evidence="2" id="KW-0812">Transmembrane</keyword>
<keyword evidence="2" id="KW-0472">Membrane</keyword>
<dbReference type="RefSeq" id="WP_201366499.1">
    <property type="nucleotide sequence ID" value="NZ_BNJJ01000029.1"/>
</dbReference>
<feature type="region of interest" description="Disordered" evidence="1">
    <location>
        <begin position="323"/>
        <end position="381"/>
    </location>
</feature>
<evidence type="ECO:0000313" key="3">
    <source>
        <dbReference type="EMBL" id="GHO88958.1"/>
    </source>
</evidence>
<feature type="transmembrane region" description="Helical" evidence="2">
    <location>
        <begin position="99"/>
        <end position="119"/>
    </location>
</feature>